<evidence type="ECO:0000256" key="10">
    <source>
        <dbReference type="ARBA" id="ARBA00022737"/>
    </source>
</evidence>
<dbReference type="Gene3D" id="2.130.10.10">
    <property type="entry name" value="YVTN repeat-like/Quinoprotein amine dehydrogenase"/>
    <property type="match status" value="2"/>
</dbReference>
<dbReference type="InterPro" id="IPR012340">
    <property type="entry name" value="NA-bd_OB-fold"/>
</dbReference>
<dbReference type="InterPro" id="IPR037289">
    <property type="entry name" value="Elp2"/>
</dbReference>
<keyword evidence="13" id="KW-0687">Ribonucleoprotein</keyword>
<evidence type="ECO:0000256" key="8">
    <source>
        <dbReference type="ARBA" id="ARBA00022574"/>
    </source>
</evidence>
<evidence type="ECO:0000256" key="1">
    <source>
        <dbReference type="ARBA" id="ARBA00004123"/>
    </source>
</evidence>
<accession>A0AAN8G3W0</accession>
<feature type="non-terminal residue" evidence="17">
    <location>
        <position position="555"/>
    </location>
</feature>
<dbReference type="CDD" id="cd04457">
    <property type="entry name" value="S1_S28E"/>
    <property type="match status" value="1"/>
</dbReference>
<evidence type="ECO:0000256" key="4">
    <source>
        <dbReference type="ARBA" id="ARBA00005881"/>
    </source>
</evidence>
<feature type="repeat" description="WD" evidence="16">
    <location>
        <begin position="458"/>
        <end position="489"/>
    </location>
</feature>
<name>A0AAN8G3W0_TRICO</name>
<dbReference type="SMART" id="SM00320">
    <property type="entry name" value="WD40"/>
    <property type="match status" value="5"/>
</dbReference>
<dbReference type="GO" id="GO:0005634">
    <property type="term" value="C:nucleus"/>
    <property type="evidence" value="ECO:0007669"/>
    <property type="project" value="UniProtKB-SubCell"/>
</dbReference>
<dbReference type="SUPFAM" id="SSF50978">
    <property type="entry name" value="WD40 repeat-like"/>
    <property type="match status" value="1"/>
</dbReference>
<dbReference type="GO" id="GO:0033588">
    <property type="term" value="C:elongator holoenzyme complex"/>
    <property type="evidence" value="ECO:0007669"/>
    <property type="project" value="InterPro"/>
</dbReference>
<dbReference type="InterPro" id="IPR000289">
    <property type="entry name" value="Ribosomal_eS28"/>
</dbReference>
<reference evidence="17 18" key="1">
    <citation type="submission" date="2019-10" db="EMBL/GenBank/DDBJ databases">
        <title>Assembly and Annotation for the nematode Trichostrongylus colubriformis.</title>
        <authorList>
            <person name="Martin J."/>
        </authorList>
    </citation>
    <scope>NUCLEOTIDE SEQUENCE [LARGE SCALE GENOMIC DNA]</scope>
    <source>
        <strain evidence="17">G859</strain>
        <tissue evidence="17">Whole worm</tissue>
    </source>
</reference>
<dbReference type="PANTHER" id="PTHR44111:SF1">
    <property type="entry name" value="ELONGATOR COMPLEX PROTEIN 2"/>
    <property type="match status" value="1"/>
</dbReference>
<dbReference type="GO" id="GO:1990904">
    <property type="term" value="C:ribonucleoprotein complex"/>
    <property type="evidence" value="ECO:0007669"/>
    <property type="project" value="UniProtKB-KW"/>
</dbReference>
<dbReference type="PANTHER" id="PTHR44111">
    <property type="entry name" value="ELONGATOR COMPLEX PROTEIN 2"/>
    <property type="match status" value="1"/>
</dbReference>
<dbReference type="Pfam" id="PF01200">
    <property type="entry name" value="Ribosomal_S28e"/>
    <property type="match status" value="1"/>
</dbReference>
<keyword evidence="9" id="KW-0819">tRNA processing</keyword>
<keyword evidence="8 16" id="KW-0853">WD repeat</keyword>
<evidence type="ECO:0000256" key="7">
    <source>
        <dbReference type="ARBA" id="ARBA00022490"/>
    </source>
</evidence>
<dbReference type="PROSITE" id="PS50082">
    <property type="entry name" value="WD_REPEATS_2"/>
    <property type="match status" value="3"/>
</dbReference>
<evidence type="ECO:0000313" key="18">
    <source>
        <dbReference type="Proteomes" id="UP001331761"/>
    </source>
</evidence>
<evidence type="ECO:0000256" key="12">
    <source>
        <dbReference type="ARBA" id="ARBA00023242"/>
    </source>
</evidence>
<dbReference type="GO" id="GO:0005737">
    <property type="term" value="C:cytoplasm"/>
    <property type="evidence" value="ECO:0007669"/>
    <property type="project" value="UniProtKB-SubCell"/>
</dbReference>
<keyword evidence="10" id="KW-0677">Repeat</keyword>
<evidence type="ECO:0000256" key="15">
    <source>
        <dbReference type="ARBA" id="ARBA00035453"/>
    </source>
</evidence>
<dbReference type="GO" id="GO:0006412">
    <property type="term" value="P:translation"/>
    <property type="evidence" value="ECO:0007669"/>
    <property type="project" value="InterPro"/>
</dbReference>
<evidence type="ECO:0000313" key="17">
    <source>
        <dbReference type="EMBL" id="KAK5986742.1"/>
    </source>
</evidence>
<evidence type="ECO:0000256" key="5">
    <source>
        <dbReference type="ARBA" id="ARBA00005943"/>
    </source>
</evidence>
<comment type="pathway">
    <text evidence="3">tRNA modification; 5-methoxycarbonylmethyl-2-thiouridine-tRNA biosynthesis.</text>
</comment>
<organism evidence="17 18">
    <name type="scientific">Trichostrongylus colubriformis</name>
    <name type="common">Black scour worm</name>
    <dbReference type="NCBI Taxonomy" id="6319"/>
    <lineage>
        <taxon>Eukaryota</taxon>
        <taxon>Metazoa</taxon>
        <taxon>Ecdysozoa</taxon>
        <taxon>Nematoda</taxon>
        <taxon>Chromadorea</taxon>
        <taxon>Rhabditida</taxon>
        <taxon>Rhabditina</taxon>
        <taxon>Rhabditomorpha</taxon>
        <taxon>Strongyloidea</taxon>
        <taxon>Trichostrongylidae</taxon>
        <taxon>Trichostrongylus</taxon>
    </lineage>
</organism>
<gene>
    <name evidence="17" type="ORF">GCK32_011255</name>
</gene>
<keyword evidence="12" id="KW-0539">Nucleus</keyword>
<comment type="subcellular location">
    <subcellularLocation>
        <location evidence="2">Cytoplasm</location>
    </subcellularLocation>
    <subcellularLocation>
        <location evidence="1">Nucleus</location>
    </subcellularLocation>
</comment>
<dbReference type="Gene3D" id="2.40.50.140">
    <property type="entry name" value="Nucleic acid-binding proteins"/>
    <property type="match status" value="1"/>
</dbReference>
<keyword evidence="18" id="KW-1185">Reference proteome</keyword>
<evidence type="ECO:0000256" key="16">
    <source>
        <dbReference type="PROSITE-ProRule" id="PRU00221"/>
    </source>
</evidence>
<dbReference type="SUPFAM" id="SSF50249">
    <property type="entry name" value="Nucleic acid-binding proteins"/>
    <property type="match status" value="1"/>
</dbReference>
<dbReference type="EMBL" id="WIXE01000283">
    <property type="protein sequence ID" value="KAK5986742.1"/>
    <property type="molecule type" value="Genomic_DNA"/>
</dbReference>
<keyword evidence="11" id="KW-0689">Ribosomal protein</keyword>
<comment type="caution">
    <text evidence="17">The sequence shown here is derived from an EMBL/GenBank/DDBJ whole genome shotgun (WGS) entry which is preliminary data.</text>
</comment>
<dbReference type="GO" id="GO:0003735">
    <property type="term" value="F:structural constituent of ribosome"/>
    <property type="evidence" value="ECO:0007669"/>
    <property type="project" value="InterPro"/>
</dbReference>
<protein>
    <recommendedName>
        <fullName evidence="6">Elongator complex protein 2</fullName>
    </recommendedName>
    <alternativeName>
        <fullName evidence="15">40S ribosomal protein S28</fullName>
    </alternativeName>
    <alternativeName>
        <fullName evidence="14">Small ribosomal subunit protein eS28</fullName>
    </alternativeName>
</protein>
<dbReference type="GO" id="GO:0005840">
    <property type="term" value="C:ribosome"/>
    <property type="evidence" value="ECO:0007669"/>
    <property type="project" value="UniProtKB-KW"/>
</dbReference>
<dbReference type="PROSITE" id="PS50294">
    <property type="entry name" value="WD_REPEATS_REGION"/>
    <property type="match status" value="3"/>
</dbReference>
<dbReference type="Proteomes" id="UP001331761">
    <property type="component" value="Unassembled WGS sequence"/>
</dbReference>
<dbReference type="InterPro" id="IPR015943">
    <property type="entry name" value="WD40/YVTN_repeat-like_dom_sf"/>
</dbReference>
<evidence type="ECO:0000256" key="3">
    <source>
        <dbReference type="ARBA" id="ARBA00005043"/>
    </source>
</evidence>
<dbReference type="GO" id="GO:0002098">
    <property type="term" value="P:tRNA wobble uridine modification"/>
    <property type="evidence" value="ECO:0007669"/>
    <property type="project" value="InterPro"/>
</dbReference>
<evidence type="ECO:0000256" key="9">
    <source>
        <dbReference type="ARBA" id="ARBA00022694"/>
    </source>
</evidence>
<evidence type="ECO:0000256" key="13">
    <source>
        <dbReference type="ARBA" id="ARBA00023274"/>
    </source>
</evidence>
<evidence type="ECO:0000256" key="2">
    <source>
        <dbReference type="ARBA" id="ARBA00004496"/>
    </source>
</evidence>
<dbReference type="InterPro" id="IPR001680">
    <property type="entry name" value="WD40_rpt"/>
</dbReference>
<sequence>MDKPVKLARVTKIIGRTGSQGQCTQVRVEFMDDNGNRSIIRNVKGPISSLPLREMVKIPVEEVFISAGVNPRSHCLAACQKSGHFVFASDGQVVLQTFPGPSSGRNVSVSDRHHEGPITVLKRVTTSVLHQNKADLFLSGGSDGKVVVYRVEAENPSVHQISSLGKFFCGPYISALSTCLDEALKVIFVEGIKGAVGTVCGTASLERIVVAASWVEDSKFGVRVWWLKYPNDEFNVTNFFEIDDLGTAFAVAADMQVLPNGVVLLALGTTKRSIDLYCEATCLTAMKRVLSITAHDDWVHSIAFNQSCPILLATAGQDSYVKLWRIEEETKKTDADELNVTKNSFKVANADGELSLSISAEAVLAGHDDWVHSTSWDSTGRILLTSSSDKTVIIWKESHDEKLWSDAVRLGIVGGQAAGFFSAAFSPDARQIVASSYFGGLYAWESQEVDVWNAAPVCSGHVGAVRDVAWHPDGRMLISVGEDKTTRVYITEKKEKKFIEVARPQVHGHSMQCIAVVSRSVIVTGAEEKIFRAFQTPKAFAKSVCNIGGFDMTEV</sequence>
<evidence type="ECO:0000256" key="11">
    <source>
        <dbReference type="ARBA" id="ARBA00022980"/>
    </source>
</evidence>
<comment type="similarity">
    <text evidence="4">Belongs to the WD repeat ELP2 family.</text>
</comment>
<dbReference type="AlphaFoldDB" id="A0AAN8G3W0"/>
<keyword evidence="7" id="KW-0963">Cytoplasm</keyword>
<feature type="repeat" description="WD" evidence="16">
    <location>
        <begin position="292"/>
        <end position="334"/>
    </location>
</feature>
<dbReference type="InterPro" id="IPR036322">
    <property type="entry name" value="WD40_repeat_dom_sf"/>
</dbReference>
<comment type="similarity">
    <text evidence="5">Belongs to the eukaryotic ribosomal protein eS28 family.</text>
</comment>
<evidence type="ECO:0000256" key="14">
    <source>
        <dbReference type="ARBA" id="ARBA00035146"/>
    </source>
</evidence>
<evidence type="ECO:0000256" key="6">
    <source>
        <dbReference type="ARBA" id="ARBA00020267"/>
    </source>
</evidence>
<dbReference type="Pfam" id="PF00400">
    <property type="entry name" value="WD40"/>
    <property type="match status" value="3"/>
</dbReference>
<proteinExistence type="inferred from homology"/>
<feature type="repeat" description="WD" evidence="16">
    <location>
        <begin position="364"/>
        <end position="405"/>
    </location>
</feature>